<dbReference type="InterPro" id="IPR017853">
    <property type="entry name" value="GH"/>
</dbReference>
<evidence type="ECO:0000259" key="1">
    <source>
        <dbReference type="PROSITE" id="PS51910"/>
    </source>
</evidence>
<dbReference type="AlphaFoldDB" id="A0A4P1RDW7"/>
<accession>A0A4P1RDW7</accession>
<dbReference type="GO" id="GO:0005975">
    <property type="term" value="P:carbohydrate metabolic process"/>
    <property type="evidence" value="ECO:0007669"/>
    <property type="project" value="InterPro"/>
</dbReference>
<organism evidence="2 3">
    <name type="scientific">Lupinus angustifolius</name>
    <name type="common">Narrow-leaved blue lupine</name>
    <dbReference type="NCBI Taxonomy" id="3871"/>
    <lineage>
        <taxon>Eukaryota</taxon>
        <taxon>Viridiplantae</taxon>
        <taxon>Streptophyta</taxon>
        <taxon>Embryophyta</taxon>
        <taxon>Tracheophyta</taxon>
        <taxon>Spermatophyta</taxon>
        <taxon>Magnoliopsida</taxon>
        <taxon>eudicotyledons</taxon>
        <taxon>Gunneridae</taxon>
        <taxon>Pentapetalae</taxon>
        <taxon>rosids</taxon>
        <taxon>fabids</taxon>
        <taxon>Fabales</taxon>
        <taxon>Fabaceae</taxon>
        <taxon>Papilionoideae</taxon>
        <taxon>50 kb inversion clade</taxon>
        <taxon>genistoids sensu lato</taxon>
        <taxon>core genistoids</taxon>
        <taxon>Genisteae</taxon>
        <taxon>Lupinus</taxon>
    </lineage>
</organism>
<dbReference type="PANTHER" id="PTHR46476:SF13">
    <property type="entry name" value="2, PUTATIVE, EXPRESSED-RELATED"/>
    <property type="match status" value="1"/>
</dbReference>
<reference evidence="2 3" key="1">
    <citation type="journal article" date="2017" name="Plant Biotechnol. J.">
        <title>A comprehensive draft genome sequence for lupin (Lupinus angustifolius), an emerging health food: insights into plant-microbe interactions and legume evolution.</title>
        <authorList>
            <person name="Hane J.K."/>
            <person name="Ming Y."/>
            <person name="Kamphuis L.G."/>
            <person name="Nelson M.N."/>
            <person name="Garg G."/>
            <person name="Atkins C.A."/>
            <person name="Bayer P.E."/>
            <person name="Bravo A."/>
            <person name="Bringans S."/>
            <person name="Cannon S."/>
            <person name="Edwards D."/>
            <person name="Foley R."/>
            <person name="Gao L.L."/>
            <person name="Harrison M.J."/>
            <person name="Huang W."/>
            <person name="Hurgobin B."/>
            <person name="Li S."/>
            <person name="Liu C.W."/>
            <person name="McGrath A."/>
            <person name="Morahan G."/>
            <person name="Murray J."/>
            <person name="Weller J."/>
            <person name="Jian J."/>
            <person name="Singh K.B."/>
        </authorList>
    </citation>
    <scope>NUCLEOTIDE SEQUENCE [LARGE SCALE GENOMIC DNA]</scope>
    <source>
        <strain evidence="3">cv. Tanjil</strain>
        <tissue evidence="2">Whole plant</tissue>
    </source>
</reference>
<dbReference type="STRING" id="3871.A0A4P1RDW7"/>
<dbReference type="OrthoDB" id="1395031at2759"/>
<dbReference type="InterPro" id="IPR001223">
    <property type="entry name" value="Glyco_hydro18_cat"/>
</dbReference>
<dbReference type="PRINTS" id="PR00551">
    <property type="entry name" value="2SGLOBULIN"/>
</dbReference>
<dbReference type="Pfam" id="PF00704">
    <property type="entry name" value="Glyco_hydro_18"/>
    <property type="match status" value="1"/>
</dbReference>
<protein>
    <recommendedName>
        <fullName evidence="1">GH18 domain-containing protein</fullName>
    </recommendedName>
</protein>
<dbReference type="InterPro" id="IPR000677">
    <property type="entry name" value="Chitinase-like"/>
</dbReference>
<dbReference type="PROSITE" id="PS51910">
    <property type="entry name" value="GH18_2"/>
    <property type="match status" value="1"/>
</dbReference>
<evidence type="ECO:0000313" key="2">
    <source>
        <dbReference type="EMBL" id="OIW08887.1"/>
    </source>
</evidence>
<evidence type="ECO:0000313" key="3">
    <source>
        <dbReference type="Proteomes" id="UP000188354"/>
    </source>
</evidence>
<dbReference type="Proteomes" id="UP000188354">
    <property type="component" value="Chromosome LG06"/>
</dbReference>
<proteinExistence type="predicted"/>
<feature type="domain" description="GH18" evidence="1">
    <location>
        <begin position="6"/>
        <end position="274"/>
    </location>
</feature>
<sequence length="274" mass="31144">MSLKPIIFREYIGSKDGSKHLNFPVDIINNKVKEFHFILAFAKEGYQNNKGSGIFTASWDLTAFNVESIKNLKKDHPNAKVIVSIGGPKDITLFNVDERHAWLFNATKSLTEIITHYDIDGIDINYETILSSTEDFVFCIGGLIKQLKEENIITSASIAPSEAVHPHYNLLFNAYKKYIDWVDYKFYDHFLPSKEQFKELYNKLSSDYPSVLLAGFSTNTKDEIYLSQGTFLDACQELIDTNLLPGIFVYDADYSKATGYQVEGLAQNMIVEDI</sequence>
<dbReference type="Gene3D" id="3.20.20.80">
    <property type="entry name" value="Glycosidases"/>
    <property type="match status" value="1"/>
</dbReference>
<name>A0A4P1RDW7_LUPAN</name>
<dbReference type="Gramene" id="OIW08887">
    <property type="protein sequence ID" value="OIW08887"/>
    <property type="gene ID" value="TanjilG_05862"/>
</dbReference>
<keyword evidence="3" id="KW-1185">Reference proteome</keyword>
<dbReference type="SUPFAM" id="SSF51445">
    <property type="entry name" value="(Trans)glycosidases"/>
    <property type="match status" value="1"/>
</dbReference>
<gene>
    <name evidence="2" type="ORF">TanjilG_05862</name>
</gene>
<dbReference type="EMBL" id="CM007366">
    <property type="protein sequence ID" value="OIW08887.1"/>
    <property type="molecule type" value="Genomic_DNA"/>
</dbReference>
<dbReference type="PANTHER" id="PTHR46476">
    <property type="entry name" value="CHITINASE 2-LIKE"/>
    <property type="match status" value="1"/>
</dbReference>
<dbReference type="KEGG" id="lang:109351381"/>